<dbReference type="EMBL" id="JAQSIO010000001">
    <property type="protein sequence ID" value="MDD0813846.1"/>
    <property type="molecule type" value="Genomic_DNA"/>
</dbReference>
<dbReference type="InterPro" id="IPR055680">
    <property type="entry name" value="DUF7256"/>
</dbReference>
<evidence type="ECO:0000259" key="1">
    <source>
        <dbReference type="Pfam" id="PF23917"/>
    </source>
</evidence>
<dbReference type="RefSeq" id="WP_273925427.1">
    <property type="nucleotide sequence ID" value="NZ_JAQSIO010000001.1"/>
</dbReference>
<accession>A0ABT5MBQ2</accession>
<reference evidence="2 3" key="1">
    <citation type="submission" date="2023-02" db="EMBL/GenBank/DDBJ databases">
        <title>Bacterial whole genome sequence for Curvibacter sp. HBC28.</title>
        <authorList>
            <person name="Le V."/>
            <person name="Ko S.-R."/>
            <person name="Ahn C.-Y."/>
            <person name="Oh H.-M."/>
        </authorList>
    </citation>
    <scope>NUCLEOTIDE SEQUENCE [LARGE SCALE GENOMIC DNA]</scope>
    <source>
        <strain evidence="2 3">HBC28</strain>
    </source>
</reference>
<comment type="caution">
    <text evidence="2">The sequence shown here is derived from an EMBL/GenBank/DDBJ whole genome shotgun (WGS) entry which is preliminary data.</text>
</comment>
<organism evidence="2 3">
    <name type="scientific">Curvibacter microcysteis</name>
    <dbReference type="NCBI Taxonomy" id="3026419"/>
    <lineage>
        <taxon>Bacteria</taxon>
        <taxon>Pseudomonadati</taxon>
        <taxon>Pseudomonadota</taxon>
        <taxon>Betaproteobacteria</taxon>
        <taxon>Burkholderiales</taxon>
        <taxon>Comamonadaceae</taxon>
        <taxon>Curvibacter</taxon>
    </lineage>
</organism>
<dbReference type="Pfam" id="PF23917">
    <property type="entry name" value="DUF7256"/>
    <property type="match status" value="1"/>
</dbReference>
<evidence type="ECO:0000313" key="2">
    <source>
        <dbReference type="EMBL" id="MDD0813846.1"/>
    </source>
</evidence>
<feature type="domain" description="DUF7256" evidence="1">
    <location>
        <begin position="6"/>
        <end position="126"/>
    </location>
</feature>
<keyword evidence="3" id="KW-1185">Reference proteome</keyword>
<sequence length="150" mass="16592">MNPKLFAQLRPRQPLAALVEALGSDWRPPPPEDQGCLWGPNHCCLARIDVQHRLGLLGFYRAFPSAFQFEGLRLGMSMAAALAHRPGLRHVLLPAEQQLALVEYRDQTTAGDHLRVRFFRRELVGLELECPGLSYPGAELATAATGQPQA</sequence>
<name>A0ABT5MBQ2_9BURK</name>
<dbReference type="Proteomes" id="UP001528672">
    <property type="component" value="Unassembled WGS sequence"/>
</dbReference>
<proteinExistence type="predicted"/>
<gene>
    <name evidence="2" type="ORF">PSQ39_04315</name>
</gene>
<protein>
    <recommendedName>
        <fullName evidence="1">DUF7256 domain-containing protein</fullName>
    </recommendedName>
</protein>
<evidence type="ECO:0000313" key="3">
    <source>
        <dbReference type="Proteomes" id="UP001528672"/>
    </source>
</evidence>